<keyword evidence="12" id="KW-1185">Reference proteome</keyword>
<dbReference type="CDD" id="cd00096">
    <property type="entry name" value="Ig"/>
    <property type="match status" value="1"/>
</dbReference>
<keyword evidence="7" id="KW-0393">Immunoglobulin domain</keyword>
<sequence>MFNLFVEILTTISLLACFASVRSANSGNSKSGKGCSTVLTAPSGNILSPNYGPRQTYPGNLACTWTIKAPVGKKIKLSFKDFVVEKSPSCRADYLLLYDGENDRARLVGRYCSARPAPFTSSSNYIHMGFYSDVSLGYRGFFATYNISFPTTEKPTTWKSRPKFKSTVLNVTAIAGDLVILQCEVDGTPEPVITWRKDSRSLSSDKNVIITKRPFKALLTITKVNKSDQGRYSCKASNGFGPPIEAHGSLVIEDRKIPLITKMTKNQTVSVGEKIKLHCEAEGLAPMTISFREKNKELKRRNCDQNVGCQIKHTKMFVEDTVITCKVLNTAGDTTRDIYINVKGPPVIIRAPKNQTVQRGDVVNFTCVAVGKDLIFRWLKDNIHIPDGVVTREGRSVLKLSVKQNATLTCSVEGQDGKTSKNATVSIIQKKNERMKRINLKFSELPENKKINYSDSASVRCQAAGYPVPHLSWKLNDTTVTKIKRLSSEGVLTLKLQSLKKSVTVVCIAKNKFEKINSPPATITVNKKSATEIVDQKKSEKMNDNIKLILGAGGGVLVLTGFIILFIVFRRKRNKKIEKAKQRETSVAREDENLIPNPIFSNNGKEAVDTKPGVETLHYPRDSIEHTETLENGSHIEMFLGRAADLPFSPGEFDVVVRALKNTDPPEEVKDDFDLEASKLANLVHPNVVRLMAVCIKTPPLCLLFEYSNYGYLDEYLQDCDQSDLNHTGKTKAPVVRDSFTELANVDRLSIAKQIVSGMKYLTDKGYVHQELRARNCLVFKDLQVKVANLGLHWAKPDQNFFVMEPEEKQRFPVRWLPPEVVLYGEYTHSADVWSYGVLLWEIFSNGRIPYTAINDSDVVSYVRGGNVLPRPKVCPHEVYEVMKTCWEIAPLERPDFKSLQDTMTALHAGVPV</sequence>
<protein>
    <submittedName>
        <fullName evidence="11">Muscle, skeletal receptor tyrosine- kinase</fullName>
    </submittedName>
</protein>
<dbReference type="SUPFAM" id="SSF49854">
    <property type="entry name" value="Spermadhesin, CUB domain"/>
    <property type="match status" value="1"/>
</dbReference>
<keyword evidence="6" id="KW-0325">Glycoprotein</keyword>
<dbReference type="GO" id="GO:0005524">
    <property type="term" value="F:ATP binding"/>
    <property type="evidence" value="ECO:0007669"/>
    <property type="project" value="UniProtKB-KW"/>
</dbReference>
<keyword evidence="8" id="KW-0547">Nucleotide-binding</keyword>
<comment type="caution">
    <text evidence="10">Lacks conserved residue(s) required for the propagation of feature annotation.</text>
</comment>
<dbReference type="InterPro" id="IPR000859">
    <property type="entry name" value="CUB_dom"/>
</dbReference>
<dbReference type="InterPro" id="IPR000719">
    <property type="entry name" value="Prot_kinase_dom"/>
</dbReference>
<keyword evidence="3" id="KW-1133">Transmembrane helix</keyword>
<dbReference type="PROSITE" id="PS50835">
    <property type="entry name" value="IG_LIKE"/>
    <property type="match status" value="4"/>
</dbReference>
<dbReference type="GO" id="GO:0043235">
    <property type="term" value="C:receptor complex"/>
    <property type="evidence" value="ECO:0007669"/>
    <property type="project" value="TreeGrafter"/>
</dbReference>
<evidence type="ECO:0000256" key="2">
    <source>
        <dbReference type="ARBA" id="ARBA00022692"/>
    </source>
</evidence>
<dbReference type="PROSITE" id="PS01180">
    <property type="entry name" value="CUB"/>
    <property type="match status" value="1"/>
</dbReference>
<evidence type="ECO:0000313" key="12">
    <source>
        <dbReference type="Proteomes" id="UP001152795"/>
    </source>
</evidence>
<dbReference type="GO" id="GO:0005886">
    <property type="term" value="C:plasma membrane"/>
    <property type="evidence" value="ECO:0007669"/>
    <property type="project" value="TreeGrafter"/>
</dbReference>
<dbReference type="Pfam" id="PF07714">
    <property type="entry name" value="PK_Tyr_Ser-Thr"/>
    <property type="match status" value="1"/>
</dbReference>
<evidence type="ECO:0000313" key="11">
    <source>
        <dbReference type="EMBL" id="CAB3980721.1"/>
    </source>
</evidence>
<dbReference type="AlphaFoldDB" id="A0A7D9DA95"/>
<dbReference type="Gene3D" id="1.10.510.10">
    <property type="entry name" value="Transferase(Phosphotransferase) domain 1"/>
    <property type="match status" value="1"/>
</dbReference>
<dbReference type="InterPro" id="IPR003599">
    <property type="entry name" value="Ig_sub"/>
</dbReference>
<dbReference type="InterPro" id="IPR011009">
    <property type="entry name" value="Kinase-like_dom_sf"/>
</dbReference>
<dbReference type="Proteomes" id="UP001152795">
    <property type="component" value="Unassembled WGS sequence"/>
</dbReference>
<keyword evidence="4" id="KW-0472">Membrane</keyword>
<dbReference type="InterPro" id="IPR035914">
    <property type="entry name" value="Sperma_CUB_dom_sf"/>
</dbReference>
<proteinExistence type="predicted"/>
<reference evidence="11" key="1">
    <citation type="submission" date="2020-04" db="EMBL/GenBank/DDBJ databases">
        <authorList>
            <person name="Alioto T."/>
            <person name="Alioto T."/>
            <person name="Gomez Garrido J."/>
        </authorList>
    </citation>
    <scope>NUCLEOTIDE SEQUENCE</scope>
    <source>
        <strain evidence="11">A484AB</strain>
    </source>
</reference>
<dbReference type="InterPro" id="IPR013098">
    <property type="entry name" value="Ig_I-set"/>
</dbReference>
<dbReference type="SUPFAM" id="SSF56112">
    <property type="entry name" value="Protein kinase-like (PK-like)"/>
    <property type="match status" value="1"/>
</dbReference>
<dbReference type="SUPFAM" id="SSF48726">
    <property type="entry name" value="Immunoglobulin"/>
    <property type="match status" value="4"/>
</dbReference>
<comment type="subcellular location">
    <subcellularLocation>
        <location evidence="1">Membrane</location>
        <topology evidence="1">Single-pass membrane protein</topology>
    </subcellularLocation>
</comment>
<dbReference type="FunFam" id="2.60.40.10:FF:000107">
    <property type="entry name" value="Myosin, light chain kinase a"/>
    <property type="match status" value="1"/>
</dbReference>
<evidence type="ECO:0000256" key="7">
    <source>
        <dbReference type="ARBA" id="ARBA00023319"/>
    </source>
</evidence>
<evidence type="ECO:0000256" key="5">
    <source>
        <dbReference type="ARBA" id="ARBA00023157"/>
    </source>
</evidence>
<dbReference type="EMBL" id="CACRXK020000317">
    <property type="protein sequence ID" value="CAB3980721.1"/>
    <property type="molecule type" value="Genomic_DNA"/>
</dbReference>
<gene>
    <name evidence="11" type="ORF">PACLA_8A076990</name>
</gene>
<dbReference type="InterPro" id="IPR036179">
    <property type="entry name" value="Ig-like_dom_sf"/>
</dbReference>
<dbReference type="Pfam" id="PF07679">
    <property type="entry name" value="I-set"/>
    <property type="match status" value="1"/>
</dbReference>
<keyword evidence="11" id="KW-0418">Kinase</keyword>
<dbReference type="InterPro" id="IPR050122">
    <property type="entry name" value="RTK"/>
</dbReference>
<keyword evidence="8" id="KW-0067">ATP-binding</keyword>
<dbReference type="SMART" id="SM00042">
    <property type="entry name" value="CUB"/>
    <property type="match status" value="1"/>
</dbReference>
<dbReference type="CDD" id="cd00041">
    <property type="entry name" value="CUB"/>
    <property type="match status" value="1"/>
</dbReference>
<name>A0A7D9DA95_PARCT</name>
<dbReference type="InterPro" id="IPR003598">
    <property type="entry name" value="Ig_sub2"/>
</dbReference>
<feature type="binding site" evidence="8">
    <location>
        <position position="775"/>
    </location>
    <ligand>
        <name>ATP</name>
        <dbReference type="ChEBI" id="CHEBI:30616"/>
    </ligand>
</feature>
<accession>A0A7D9DA95</accession>
<dbReference type="Gene3D" id="2.60.120.290">
    <property type="entry name" value="Spermadhesin, CUB domain"/>
    <property type="match status" value="1"/>
</dbReference>
<keyword evidence="9" id="KW-0460">Magnesium</keyword>
<dbReference type="GO" id="GO:0004714">
    <property type="term" value="F:transmembrane receptor protein tyrosine kinase activity"/>
    <property type="evidence" value="ECO:0007669"/>
    <property type="project" value="TreeGrafter"/>
</dbReference>
<comment type="caution">
    <text evidence="11">The sequence shown here is derived from an EMBL/GenBank/DDBJ whole genome shotgun (WGS) entry which is preliminary data.</text>
</comment>
<dbReference type="SMART" id="SM00408">
    <property type="entry name" value="IGc2"/>
    <property type="match status" value="2"/>
</dbReference>
<organism evidence="11 12">
    <name type="scientific">Paramuricea clavata</name>
    <name type="common">Red gorgonian</name>
    <name type="synonym">Violescent sea-whip</name>
    <dbReference type="NCBI Taxonomy" id="317549"/>
    <lineage>
        <taxon>Eukaryota</taxon>
        <taxon>Metazoa</taxon>
        <taxon>Cnidaria</taxon>
        <taxon>Anthozoa</taxon>
        <taxon>Octocorallia</taxon>
        <taxon>Malacalcyonacea</taxon>
        <taxon>Plexauridae</taxon>
        <taxon>Paramuricea</taxon>
    </lineage>
</organism>
<evidence type="ECO:0000256" key="8">
    <source>
        <dbReference type="PIRSR" id="PIRSR000615-2"/>
    </source>
</evidence>
<dbReference type="SMART" id="SM00409">
    <property type="entry name" value="IG"/>
    <property type="match status" value="4"/>
</dbReference>
<feature type="binding site" evidence="9">
    <location>
        <position position="776"/>
    </location>
    <ligand>
        <name>Mg(2+)</name>
        <dbReference type="ChEBI" id="CHEBI:18420"/>
    </ligand>
</feature>
<dbReference type="PANTHER" id="PTHR24416">
    <property type="entry name" value="TYROSINE-PROTEIN KINASE RECEPTOR"/>
    <property type="match status" value="1"/>
</dbReference>
<dbReference type="GO" id="GO:0046872">
    <property type="term" value="F:metal ion binding"/>
    <property type="evidence" value="ECO:0007669"/>
    <property type="project" value="UniProtKB-KW"/>
</dbReference>
<dbReference type="FunFam" id="2.60.120.290:FF:000005">
    <property type="entry name" value="Procollagen C-endopeptidase enhancer 1"/>
    <property type="match status" value="1"/>
</dbReference>
<evidence type="ECO:0000256" key="1">
    <source>
        <dbReference type="ARBA" id="ARBA00004167"/>
    </source>
</evidence>
<evidence type="ECO:0000256" key="4">
    <source>
        <dbReference type="ARBA" id="ARBA00023136"/>
    </source>
</evidence>
<keyword evidence="11" id="KW-0808">Transferase</keyword>
<keyword evidence="11" id="KW-0675">Receptor</keyword>
<dbReference type="PIRSF" id="PIRSF000615">
    <property type="entry name" value="TyrPK_CSF1-R"/>
    <property type="match status" value="1"/>
</dbReference>
<dbReference type="Pfam" id="PF00431">
    <property type="entry name" value="CUB"/>
    <property type="match status" value="1"/>
</dbReference>
<keyword evidence="9" id="KW-0479">Metal-binding</keyword>
<dbReference type="InterPro" id="IPR001245">
    <property type="entry name" value="Ser-Thr/Tyr_kinase_cat_dom"/>
</dbReference>
<dbReference type="OrthoDB" id="5979581at2759"/>
<dbReference type="GO" id="GO:0007169">
    <property type="term" value="P:cell surface receptor protein tyrosine kinase signaling pathway"/>
    <property type="evidence" value="ECO:0007669"/>
    <property type="project" value="TreeGrafter"/>
</dbReference>
<keyword evidence="2" id="KW-0812">Transmembrane</keyword>
<evidence type="ECO:0000256" key="9">
    <source>
        <dbReference type="PIRSR" id="PIRSR000615-3"/>
    </source>
</evidence>
<dbReference type="CDD" id="cd00192">
    <property type="entry name" value="PTKc"/>
    <property type="match status" value="1"/>
</dbReference>
<dbReference type="PRINTS" id="PR00109">
    <property type="entry name" value="TYRKINASE"/>
</dbReference>
<evidence type="ECO:0000256" key="3">
    <source>
        <dbReference type="ARBA" id="ARBA00022989"/>
    </source>
</evidence>
<dbReference type="InterPro" id="IPR007110">
    <property type="entry name" value="Ig-like_dom"/>
</dbReference>
<dbReference type="InterPro" id="IPR013783">
    <property type="entry name" value="Ig-like_fold"/>
</dbReference>
<dbReference type="PROSITE" id="PS50011">
    <property type="entry name" value="PROTEIN_KINASE_DOM"/>
    <property type="match status" value="1"/>
</dbReference>
<evidence type="ECO:0000256" key="10">
    <source>
        <dbReference type="PROSITE-ProRule" id="PRU00059"/>
    </source>
</evidence>
<keyword evidence="5" id="KW-1015">Disulfide bond</keyword>
<dbReference type="PANTHER" id="PTHR24416:SF611">
    <property type="entry name" value="TYROSINE-PROTEIN KINASE TRANSMEMBRANE RECEPTOR ROR"/>
    <property type="match status" value="1"/>
</dbReference>
<evidence type="ECO:0000256" key="6">
    <source>
        <dbReference type="ARBA" id="ARBA00023180"/>
    </source>
</evidence>
<dbReference type="Gene3D" id="2.60.40.10">
    <property type="entry name" value="Immunoglobulins"/>
    <property type="match status" value="4"/>
</dbReference>